<dbReference type="EMBL" id="JARFID010000597">
    <property type="protein sequence ID" value="MDE8698021.1"/>
    <property type="molecule type" value="Genomic_DNA"/>
</dbReference>
<protein>
    <submittedName>
        <fullName evidence="1">Uncharacterized protein</fullName>
    </submittedName>
</protein>
<proteinExistence type="predicted"/>
<evidence type="ECO:0000313" key="1">
    <source>
        <dbReference type="EMBL" id="MDE8698021.1"/>
    </source>
</evidence>
<dbReference type="Gene3D" id="3.40.50.1820">
    <property type="entry name" value="alpha/beta hydrolase"/>
    <property type="match status" value="1"/>
</dbReference>
<dbReference type="Proteomes" id="UP001221924">
    <property type="component" value="Unassembled WGS sequence"/>
</dbReference>
<gene>
    <name evidence="1" type="ORF">PZH42_28870</name>
</gene>
<organism evidence="1 2">
    <name type="scientific">Bacteroides cellulosilyticus</name>
    <dbReference type="NCBI Taxonomy" id="246787"/>
    <lineage>
        <taxon>Bacteria</taxon>
        <taxon>Pseudomonadati</taxon>
        <taxon>Bacteroidota</taxon>
        <taxon>Bacteroidia</taxon>
        <taxon>Bacteroidales</taxon>
        <taxon>Bacteroidaceae</taxon>
        <taxon>Bacteroides</taxon>
    </lineage>
</organism>
<dbReference type="AlphaFoldDB" id="A0AAW6M9I0"/>
<name>A0AAW6M9I0_9BACE</name>
<reference evidence="1" key="1">
    <citation type="submission" date="2023-03" db="EMBL/GenBank/DDBJ databases">
        <title>DFI Biobank Strains.</title>
        <authorList>
            <person name="Mostad J."/>
            <person name="Paddock L."/>
            <person name="Medina S."/>
            <person name="Waligurski E."/>
            <person name="Barat B."/>
            <person name="Smith R."/>
            <person name="Burgo V."/>
            <person name="Metcalfe C."/>
            <person name="Woodson C."/>
            <person name="Sundararajan A."/>
            <person name="Ramaswamy R."/>
            <person name="Lin H."/>
            <person name="Pamer E.G."/>
        </authorList>
    </citation>
    <scope>NUCLEOTIDE SEQUENCE</scope>
    <source>
        <strain evidence="1">DFI.9.5</strain>
    </source>
</reference>
<feature type="non-terminal residue" evidence="1">
    <location>
        <position position="101"/>
    </location>
</feature>
<sequence length="101" mass="11264">MVLLNMGMGSSTFAQKIPLVYTVENTGIKNPAPVLPGIDELPVVKTLTDPFQWSDGSGRSTNFKDWSRWRAEIAREIEHYEIGEKPVVSKKDITADIVDDT</sequence>
<dbReference type="InterPro" id="IPR029058">
    <property type="entry name" value="AB_hydrolase_fold"/>
</dbReference>
<evidence type="ECO:0000313" key="2">
    <source>
        <dbReference type="Proteomes" id="UP001221924"/>
    </source>
</evidence>
<accession>A0AAW6M9I0</accession>
<comment type="caution">
    <text evidence="1">The sequence shown here is derived from an EMBL/GenBank/DDBJ whole genome shotgun (WGS) entry which is preliminary data.</text>
</comment>